<keyword evidence="3 8" id="KW-0479">Metal-binding</keyword>
<dbReference type="Proteomes" id="UP000799537">
    <property type="component" value="Unassembled WGS sequence"/>
</dbReference>
<evidence type="ECO:0000256" key="7">
    <source>
        <dbReference type="ARBA" id="ARBA00023145"/>
    </source>
</evidence>
<feature type="active site" description="Charge relay system" evidence="8">
    <location>
        <position position="254"/>
    </location>
</feature>
<evidence type="ECO:0000256" key="8">
    <source>
        <dbReference type="PROSITE-ProRule" id="PRU01032"/>
    </source>
</evidence>
<name>A0A6A6CIF0_ZASCE</name>
<accession>A0A6A6CIF0</accession>
<keyword evidence="11" id="KW-1185">Reference proteome</keyword>
<feature type="non-terminal residue" evidence="10">
    <location>
        <position position="1"/>
    </location>
</feature>
<sequence length="541" mass="56845">VPQGWTNDGATAPENQIKLSFSLKANNIPALLARLEELGDPKHPDFRKWMTQDEVNEYISPHNDTVQTLEKWLTSNGIPSSAIANPTVNFVNANVSIAQAEKLLSATYNNFTHANVAAPVMRTLSFKLPDYIDEIVDAVGATSVFIQPIAPKHRTGQSTVPSRRKRNARKRDVTCNPLALTVQCIQAEYYIDWTPSNHDGAQVAAARIGSPASHSDADLYAQNLAPSGSVPFGDITLPGSTANDGDSNGEGNLDTQLTSGFGAGNDAYYIASGTASTDSFQQLAQCLSGDASAIPAVSISYSINEDALDAGYLDSFCNNVAAAAAKGITVFVSSGDSGVSGNNDPSQSCTKFTPTFPSTCPYVVSVGGVDFVTADQFTPHGSNDPGMKAASFGSNGGTGGGFSNYFTMPSYQQSAVQGYINGLNGEYNGMYNASGRAFPDVAAHSDTWEIYVNGQTTQSGGTSASAPAWAGMASVINDYRISQGQPTLGYLNPSLYANPNLFFDITINGTRGCDGLGFPAVTGWDAATGLGAPIFNQLRTA</sequence>
<evidence type="ECO:0000313" key="11">
    <source>
        <dbReference type="Proteomes" id="UP000799537"/>
    </source>
</evidence>
<dbReference type="PANTHER" id="PTHR14218">
    <property type="entry name" value="PROTEASE S8 TRIPEPTIDYL PEPTIDASE I CLN2"/>
    <property type="match status" value="1"/>
</dbReference>
<evidence type="ECO:0000313" key="10">
    <source>
        <dbReference type="EMBL" id="KAF2166994.1"/>
    </source>
</evidence>
<feature type="binding site" evidence="8">
    <location>
        <position position="504"/>
    </location>
    <ligand>
        <name>Ca(2+)</name>
        <dbReference type="ChEBI" id="CHEBI:29108"/>
    </ligand>
</feature>
<proteinExistence type="predicted"/>
<keyword evidence="4 8" id="KW-0378">Hydrolase</keyword>
<dbReference type="Gene3D" id="3.40.50.200">
    <property type="entry name" value="Peptidase S8/S53 domain"/>
    <property type="match status" value="1"/>
</dbReference>
<dbReference type="InterPro" id="IPR015366">
    <property type="entry name" value="S53_propep"/>
</dbReference>
<evidence type="ECO:0000256" key="6">
    <source>
        <dbReference type="ARBA" id="ARBA00022837"/>
    </source>
</evidence>
<evidence type="ECO:0000256" key="5">
    <source>
        <dbReference type="ARBA" id="ARBA00022825"/>
    </source>
</evidence>
<reference evidence="10" key="1">
    <citation type="journal article" date="2020" name="Stud. Mycol.">
        <title>101 Dothideomycetes genomes: a test case for predicting lifestyles and emergence of pathogens.</title>
        <authorList>
            <person name="Haridas S."/>
            <person name="Albert R."/>
            <person name="Binder M."/>
            <person name="Bloem J."/>
            <person name="Labutti K."/>
            <person name="Salamov A."/>
            <person name="Andreopoulos B."/>
            <person name="Baker S."/>
            <person name="Barry K."/>
            <person name="Bills G."/>
            <person name="Bluhm B."/>
            <person name="Cannon C."/>
            <person name="Castanera R."/>
            <person name="Culley D."/>
            <person name="Daum C."/>
            <person name="Ezra D."/>
            <person name="Gonzalez J."/>
            <person name="Henrissat B."/>
            <person name="Kuo A."/>
            <person name="Liang C."/>
            <person name="Lipzen A."/>
            <person name="Lutzoni F."/>
            <person name="Magnuson J."/>
            <person name="Mondo S."/>
            <person name="Nolan M."/>
            <person name="Ohm R."/>
            <person name="Pangilinan J."/>
            <person name="Park H.-J."/>
            <person name="Ramirez L."/>
            <person name="Alfaro M."/>
            <person name="Sun H."/>
            <person name="Tritt A."/>
            <person name="Yoshinaga Y."/>
            <person name="Zwiers L.-H."/>
            <person name="Turgeon B."/>
            <person name="Goodwin S."/>
            <person name="Spatafora J."/>
            <person name="Crous P."/>
            <person name="Grigoriev I."/>
        </authorList>
    </citation>
    <scope>NUCLEOTIDE SEQUENCE</scope>
    <source>
        <strain evidence="10">ATCC 36951</strain>
    </source>
</reference>
<feature type="non-terminal residue" evidence="10">
    <location>
        <position position="541"/>
    </location>
</feature>
<evidence type="ECO:0000259" key="9">
    <source>
        <dbReference type="PROSITE" id="PS51695"/>
    </source>
</evidence>
<feature type="domain" description="Peptidase S53" evidence="9">
    <location>
        <begin position="179"/>
        <end position="541"/>
    </location>
</feature>
<dbReference type="SUPFAM" id="SSF52743">
    <property type="entry name" value="Subtilisin-like"/>
    <property type="match status" value="1"/>
</dbReference>
<dbReference type="InterPro" id="IPR023828">
    <property type="entry name" value="Peptidase_S8_Ser-AS"/>
</dbReference>
<dbReference type="PROSITE" id="PS51695">
    <property type="entry name" value="SEDOLISIN"/>
    <property type="match status" value="1"/>
</dbReference>
<dbReference type="GO" id="GO:0004252">
    <property type="term" value="F:serine-type endopeptidase activity"/>
    <property type="evidence" value="ECO:0007669"/>
    <property type="project" value="UniProtKB-UniRule"/>
</dbReference>
<feature type="active site" description="Charge relay system" evidence="8">
    <location>
        <position position="250"/>
    </location>
</feature>
<dbReference type="InterPro" id="IPR050819">
    <property type="entry name" value="Tripeptidyl-peptidase_I"/>
</dbReference>
<keyword evidence="7" id="KW-0865">Zymogen</keyword>
<feature type="binding site" evidence="8">
    <location>
        <position position="525"/>
    </location>
    <ligand>
        <name>Ca(2+)</name>
        <dbReference type="ChEBI" id="CHEBI:29108"/>
    </ligand>
</feature>
<dbReference type="CDD" id="cd11377">
    <property type="entry name" value="Pro-peptidase_S53"/>
    <property type="match status" value="1"/>
</dbReference>
<dbReference type="CDD" id="cd04056">
    <property type="entry name" value="Peptidases_S53"/>
    <property type="match status" value="1"/>
</dbReference>
<dbReference type="EMBL" id="ML993594">
    <property type="protein sequence ID" value="KAF2166994.1"/>
    <property type="molecule type" value="Genomic_DNA"/>
</dbReference>
<gene>
    <name evidence="10" type="ORF">M409DRAFT_34379</name>
</gene>
<dbReference type="InterPro" id="IPR030400">
    <property type="entry name" value="Sedolisin_dom"/>
</dbReference>
<feature type="active site" description="Charge relay system" evidence="8">
    <location>
        <position position="463"/>
    </location>
</feature>
<evidence type="ECO:0000256" key="3">
    <source>
        <dbReference type="ARBA" id="ARBA00022723"/>
    </source>
</evidence>
<dbReference type="GO" id="GO:0008240">
    <property type="term" value="F:tripeptidyl-peptidase activity"/>
    <property type="evidence" value="ECO:0007669"/>
    <property type="project" value="TreeGrafter"/>
</dbReference>
<dbReference type="GO" id="GO:0005576">
    <property type="term" value="C:extracellular region"/>
    <property type="evidence" value="ECO:0007669"/>
    <property type="project" value="UniProtKB-SubCell"/>
</dbReference>
<keyword evidence="6 8" id="KW-0106">Calcium</keyword>
<feature type="binding site" evidence="8">
    <location>
        <position position="505"/>
    </location>
    <ligand>
        <name>Ca(2+)</name>
        <dbReference type="ChEBI" id="CHEBI:29108"/>
    </ligand>
</feature>
<dbReference type="SUPFAM" id="SSF54897">
    <property type="entry name" value="Protease propeptides/inhibitors"/>
    <property type="match status" value="1"/>
</dbReference>
<comment type="subcellular location">
    <subcellularLocation>
        <location evidence="1">Secreted</location>
        <location evidence="1">Extracellular space</location>
    </subcellularLocation>
</comment>
<protein>
    <recommendedName>
        <fullName evidence="9">Peptidase S53 domain-containing protein</fullName>
    </recommendedName>
</protein>
<evidence type="ECO:0000256" key="2">
    <source>
        <dbReference type="ARBA" id="ARBA00022670"/>
    </source>
</evidence>
<dbReference type="PANTHER" id="PTHR14218:SF15">
    <property type="entry name" value="TRIPEPTIDYL-PEPTIDASE 1"/>
    <property type="match status" value="1"/>
</dbReference>
<dbReference type="AlphaFoldDB" id="A0A6A6CIF0"/>
<dbReference type="GeneID" id="54563596"/>
<keyword evidence="5 8" id="KW-0720">Serine protease</keyword>
<dbReference type="RefSeq" id="XP_033667883.1">
    <property type="nucleotide sequence ID" value="XM_033810324.1"/>
</dbReference>
<evidence type="ECO:0000256" key="4">
    <source>
        <dbReference type="ARBA" id="ARBA00022801"/>
    </source>
</evidence>
<comment type="cofactor">
    <cofactor evidence="8">
        <name>Ca(2+)</name>
        <dbReference type="ChEBI" id="CHEBI:29108"/>
    </cofactor>
    <text evidence="8">Binds 1 Ca(2+) ion per subunit.</text>
</comment>
<dbReference type="PROSITE" id="PS00138">
    <property type="entry name" value="SUBTILASE_SER"/>
    <property type="match status" value="1"/>
</dbReference>
<organism evidence="10 11">
    <name type="scientific">Zasmidium cellare ATCC 36951</name>
    <dbReference type="NCBI Taxonomy" id="1080233"/>
    <lineage>
        <taxon>Eukaryota</taxon>
        <taxon>Fungi</taxon>
        <taxon>Dikarya</taxon>
        <taxon>Ascomycota</taxon>
        <taxon>Pezizomycotina</taxon>
        <taxon>Dothideomycetes</taxon>
        <taxon>Dothideomycetidae</taxon>
        <taxon>Mycosphaerellales</taxon>
        <taxon>Mycosphaerellaceae</taxon>
        <taxon>Zasmidium</taxon>
    </lineage>
</organism>
<dbReference type="InterPro" id="IPR036852">
    <property type="entry name" value="Peptidase_S8/S53_dom_sf"/>
</dbReference>
<dbReference type="GO" id="GO:0006508">
    <property type="term" value="P:proteolysis"/>
    <property type="evidence" value="ECO:0007669"/>
    <property type="project" value="UniProtKB-KW"/>
</dbReference>
<dbReference type="SMART" id="SM00944">
    <property type="entry name" value="Pro-kuma_activ"/>
    <property type="match status" value="1"/>
</dbReference>
<keyword evidence="2 8" id="KW-0645">Protease</keyword>
<dbReference type="GO" id="GO:0046872">
    <property type="term" value="F:metal ion binding"/>
    <property type="evidence" value="ECO:0007669"/>
    <property type="project" value="UniProtKB-UniRule"/>
</dbReference>
<dbReference type="OrthoDB" id="409122at2759"/>
<feature type="binding site" evidence="8">
    <location>
        <position position="523"/>
    </location>
    <ligand>
        <name>Ca(2+)</name>
        <dbReference type="ChEBI" id="CHEBI:29108"/>
    </ligand>
</feature>
<evidence type="ECO:0000256" key="1">
    <source>
        <dbReference type="ARBA" id="ARBA00004239"/>
    </source>
</evidence>
<dbReference type="Pfam" id="PF09286">
    <property type="entry name" value="Pro-kuma_activ"/>
    <property type="match status" value="1"/>
</dbReference>